<name>A0ABU9K344_9BACI</name>
<evidence type="ECO:0000313" key="1">
    <source>
        <dbReference type="EMBL" id="MEL3959459.1"/>
    </source>
</evidence>
<evidence type="ECO:0008006" key="3">
    <source>
        <dbReference type="Google" id="ProtNLM"/>
    </source>
</evidence>
<dbReference type="RefSeq" id="WP_342021094.1">
    <property type="nucleotide sequence ID" value="NZ_JBBYAK010000002.1"/>
</dbReference>
<comment type="caution">
    <text evidence="1">The sequence shown here is derived from an EMBL/GenBank/DDBJ whole genome shotgun (WGS) entry which is preliminary data.</text>
</comment>
<sequence length="48" mass="5532">MEQDEKTEIIAYYITETLGEIKNLYGEEFNFTLNADYLGGKIIIKVEA</sequence>
<dbReference type="Proteomes" id="UP001459714">
    <property type="component" value="Unassembled WGS sequence"/>
</dbReference>
<reference evidence="1 2" key="1">
    <citation type="submission" date="2024-03" db="EMBL/GenBank/DDBJ databases">
        <title>Bacilli Hybrid Assemblies.</title>
        <authorList>
            <person name="Kovac J."/>
        </authorList>
    </citation>
    <scope>NUCLEOTIDE SEQUENCE [LARGE SCALE GENOMIC DNA]</scope>
    <source>
        <strain evidence="1 2">FSL M8-0022</strain>
    </source>
</reference>
<keyword evidence="2" id="KW-1185">Reference proteome</keyword>
<protein>
    <recommendedName>
        <fullName evidence="3">Bacillus phage SPbeta YonK domain-containing protein</fullName>
    </recommendedName>
</protein>
<gene>
    <name evidence="1" type="ORF">NST17_20115</name>
</gene>
<evidence type="ECO:0000313" key="2">
    <source>
        <dbReference type="Proteomes" id="UP001459714"/>
    </source>
</evidence>
<proteinExistence type="predicted"/>
<accession>A0ABU9K344</accession>
<organism evidence="1 2">
    <name type="scientific">Caldifermentibacillus hisashii</name>
    <dbReference type="NCBI Taxonomy" id="996558"/>
    <lineage>
        <taxon>Bacteria</taxon>
        <taxon>Bacillati</taxon>
        <taxon>Bacillota</taxon>
        <taxon>Bacilli</taxon>
        <taxon>Bacillales</taxon>
        <taxon>Bacillaceae</taxon>
        <taxon>Caldifermentibacillus</taxon>
    </lineage>
</organism>
<dbReference type="EMBL" id="JBBYAK010000002">
    <property type="protein sequence ID" value="MEL3959459.1"/>
    <property type="molecule type" value="Genomic_DNA"/>
</dbReference>